<keyword evidence="6 14" id="KW-0812">Transmembrane</keyword>
<name>A0A8T4ID34_9SPHN</name>
<organism evidence="18 19">
    <name type="scientific">Stakelama marina</name>
    <dbReference type="NCBI Taxonomy" id="2826939"/>
    <lineage>
        <taxon>Bacteria</taxon>
        <taxon>Pseudomonadati</taxon>
        <taxon>Pseudomonadota</taxon>
        <taxon>Alphaproteobacteria</taxon>
        <taxon>Sphingomonadales</taxon>
        <taxon>Sphingomonadaceae</taxon>
        <taxon>Stakelama</taxon>
    </lineage>
</organism>
<comment type="subcellular location">
    <subcellularLocation>
        <location evidence="1 14">Cell outer membrane</location>
        <topology evidence="1 14">Multi-pass membrane protein</topology>
    </subcellularLocation>
</comment>
<dbReference type="Gene3D" id="2.170.130.10">
    <property type="entry name" value="TonB-dependent receptor, plug domain"/>
    <property type="match status" value="1"/>
</dbReference>
<evidence type="ECO:0000256" key="12">
    <source>
        <dbReference type="ARBA" id="ARBA00023170"/>
    </source>
</evidence>
<evidence type="ECO:0000256" key="5">
    <source>
        <dbReference type="ARBA" id="ARBA00022496"/>
    </source>
</evidence>
<dbReference type="Proteomes" id="UP000676996">
    <property type="component" value="Unassembled WGS sequence"/>
</dbReference>
<evidence type="ECO:0000313" key="19">
    <source>
        <dbReference type="Proteomes" id="UP000676996"/>
    </source>
</evidence>
<dbReference type="Gene3D" id="2.40.170.20">
    <property type="entry name" value="TonB-dependent receptor, beta-barrel domain"/>
    <property type="match status" value="1"/>
</dbReference>
<reference evidence="18" key="1">
    <citation type="submission" date="2021-04" db="EMBL/GenBank/DDBJ databases">
        <title>Ouciella asimina sp. nov., isolated from the surface seawater in the hydrothermal field of Okinawa Trough.</title>
        <authorList>
            <person name="Shuang W."/>
        </authorList>
    </citation>
    <scope>NUCLEOTIDE SEQUENCE</scope>
    <source>
        <strain evidence="18">LXI357</strain>
    </source>
</reference>
<keyword evidence="13 14" id="KW-0998">Cell outer membrane</keyword>
<dbReference type="InterPro" id="IPR010105">
    <property type="entry name" value="TonB_sidphr_rcpt"/>
</dbReference>
<dbReference type="GO" id="GO:0015891">
    <property type="term" value="P:siderophore transport"/>
    <property type="evidence" value="ECO:0007669"/>
    <property type="project" value="InterPro"/>
</dbReference>
<evidence type="ECO:0000256" key="2">
    <source>
        <dbReference type="ARBA" id="ARBA00009810"/>
    </source>
</evidence>
<evidence type="ECO:0000256" key="1">
    <source>
        <dbReference type="ARBA" id="ARBA00004571"/>
    </source>
</evidence>
<evidence type="ECO:0000259" key="16">
    <source>
        <dbReference type="Pfam" id="PF00593"/>
    </source>
</evidence>
<keyword evidence="10 15" id="KW-0798">TonB box</keyword>
<evidence type="ECO:0000256" key="15">
    <source>
        <dbReference type="RuleBase" id="RU003357"/>
    </source>
</evidence>
<keyword evidence="3 14" id="KW-0813">Transport</keyword>
<keyword evidence="5" id="KW-0410">Iron transport</keyword>
<keyword evidence="11 14" id="KW-0472">Membrane</keyword>
<keyword evidence="9" id="KW-0406">Ion transport</keyword>
<evidence type="ECO:0000259" key="17">
    <source>
        <dbReference type="Pfam" id="PF07715"/>
    </source>
</evidence>
<dbReference type="GO" id="GO:0038023">
    <property type="term" value="F:signaling receptor activity"/>
    <property type="evidence" value="ECO:0007669"/>
    <property type="project" value="InterPro"/>
</dbReference>
<dbReference type="InterPro" id="IPR036942">
    <property type="entry name" value="Beta-barrel_TonB_sf"/>
</dbReference>
<dbReference type="InterPro" id="IPR000531">
    <property type="entry name" value="Beta-barrel_TonB"/>
</dbReference>
<protein>
    <submittedName>
        <fullName evidence="18">TonB-dependent siderophore receptor</fullName>
    </submittedName>
</protein>
<feature type="domain" description="TonB-dependent receptor-like beta-barrel" evidence="16">
    <location>
        <begin position="229"/>
        <end position="726"/>
    </location>
</feature>
<evidence type="ECO:0000256" key="14">
    <source>
        <dbReference type="PROSITE-ProRule" id="PRU01360"/>
    </source>
</evidence>
<dbReference type="CDD" id="cd01347">
    <property type="entry name" value="ligand_gated_channel"/>
    <property type="match status" value="1"/>
</dbReference>
<proteinExistence type="inferred from homology"/>
<dbReference type="AlphaFoldDB" id="A0A8T4ID34"/>
<dbReference type="PANTHER" id="PTHR32552">
    <property type="entry name" value="FERRICHROME IRON RECEPTOR-RELATED"/>
    <property type="match status" value="1"/>
</dbReference>
<keyword evidence="12 18" id="KW-0675">Receptor</keyword>
<evidence type="ECO:0000256" key="9">
    <source>
        <dbReference type="ARBA" id="ARBA00023065"/>
    </source>
</evidence>
<evidence type="ECO:0000256" key="7">
    <source>
        <dbReference type="ARBA" id="ARBA00022729"/>
    </source>
</evidence>
<evidence type="ECO:0000313" key="18">
    <source>
        <dbReference type="EMBL" id="MBR0552557.1"/>
    </source>
</evidence>
<keyword evidence="8" id="KW-0408">Iron</keyword>
<dbReference type="InterPro" id="IPR037066">
    <property type="entry name" value="Plug_dom_sf"/>
</dbReference>
<feature type="domain" description="TonB-dependent receptor plug" evidence="17">
    <location>
        <begin position="32"/>
        <end position="129"/>
    </location>
</feature>
<evidence type="ECO:0000256" key="3">
    <source>
        <dbReference type="ARBA" id="ARBA00022448"/>
    </source>
</evidence>
<accession>A0A8T4ID34</accession>
<evidence type="ECO:0000256" key="8">
    <source>
        <dbReference type="ARBA" id="ARBA00023004"/>
    </source>
</evidence>
<evidence type="ECO:0000256" key="13">
    <source>
        <dbReference type="ARBA" id="ARBA00023237"/>
    </source>
</evidence>
<dbReference type="NCBIfam" id="TIGR01783">
    <property type="entry name" value="TonB-siderophor"/>
    <property type="match status" value="1"/>
</dbReference>
<dbReference type="PROSITE" id="PS52016">
    <property type="entry name" value="TONB_DEPENDENT_REC_3"/>
    <property type="match status" value="1"/>
</dbReference>
<keyword evidence="7" id="KW-0732">Signal</keyword>
<dbReference type="GO" id="GO:0009279">
    <property type="term" value="C:cell outer membrane"/>
    <property type="evidence" value="ECO:0007669"/>
    <property type="project" value="UniProtKB-SubCell"/>
</dbReference>
<evidence type="ECO:0000256" key="11">
    <source>
        <dbReference type="ARBA" id="ARBA00023136"/>
    </source>
</evidence>
<dbReference type="PANTHER" id="PTHR32552:SF89">
    <property type="entry name" value="CATECHOLATE SIDEROPHORE RECEPTOR FIU"/>
    <property type="match status" value="1"/>
</dbReference>
<comment type="caution">
    <text evidence="18">The sequence shown here is derived from an EMBL/GenBank/DDBJ whole genome shotgun (WGS) entry which is preliminary data.</text>
</comment>
<sequence>MRPDPQDVRNDIIVTGARDDELSGPKATADITNTPRSVVVVPREVIEQSGSSTLEEALRTVPGITFGAAEGGNPIGDRPFIRGYDSQGSVYVDGVRDLGSQSREVFDVEQVQIVRGSDSTLGGRGNAGGSINIISKAPQPKNFAAGTLSYGTADYKRATADVNYRVADNIAFRLNAMWHDQDVAGRDAVFQKRWGVAPALTVGIGQPTQLTLSYYHLSTDELPDGGIPYLYTINNAPGDDVLTFPAEDFTAANGRSGSISRDTFYGLVDRDFRKTDIDQATMRVEHDFGGVTLRNTARYAHTNQRYIWSQPDDSQGNVYETGQVFRRALNRFGTTESLIDQIDLYGQFDAGGIRHSFAGGAEFAWESAENGRYNVTNDPRCTPEGIARYNCTDAFAPNPYDPWVNYASDTSDTVVPITRREPTTTTITDANTVSLYGFDSITLTPALIANLGVRYDRYETTVRDAVNDDGIRPETSLTDEFVNWQAGLVFKPTANTSLYASYATSTTPPGSLLGEGREGNRVGSGRREQLASLDDLRAEESKSYEVGAKADLFGQRLRLQLAGFRTETDNSRTTGPDGFVQYIGSQRIQGIEFTLNGNITRNWSVFGGYTYLDAIITNGGYDETTVGGVTLSAPDASTGKRSPNTPEHSATLWTTYQVTPALSVGGGATYMSRVYGGYADQRTIENGEVVVTKRLARAVPGYTRFDLTASYRIDEHFDLRVNVQNLTDKRYYTKAYASHYAAIAPGRSAFATLSFRY</sequence>
<gene>
    <name evidence="18" type="ORF">J7S20_08575</name>
</gene>
<dbReference type="Pfam" id="PF07715">
    <property type="entry name" value="Plug"/>
    <property type="match status" value="1"/>
</dbReference>
<dbReference type="InterPro" id="IPR039426">
    <property type="entry name" value="TonB-dep_rcpt-like"/>
</dbReference>
<dbReference type="Pfam" id="PF00593">
    <property type="entry name" value="TonB_dep_Rec_b-barrel"/>
    <property type="match status" value="1"/>
</dbReference>
<evidence type="ECO:0000256" key="10">
    <source>
        <dbReference type="ARBA" id="ARBA00023077"/>
    </source>
</evidence>
<keyword evidence="19" id="KW-1185">Reference proteome</keyword>
<dbReference type="EMBL" id="JAGRQC010000002">
    <property type="protein sequence ID" value="MBR0552557.1"/>
    <property type="molecule type" value="Genomic_DNA"/>
</dbReference>
<evidence type="ECO:0000256" key="4">
    <source>
        <dbReference type="ARBA" id="ARBA00022452"/>
    </source>
</evidence>
<dbReference type="SUPFAM" id="SSF56935">
    <property type="entry name" value="Porins"/>
    <property type="match status" value="1"/>
</dbReference>
<dbReference type="InterPro" id="IPR012910">
    <property type="entry name" value="Plug_dom"/>
</dbReference>
<keyword evidence="4 14" id="KW-1134">Transmembrane beta strand</keyword>
<comment type="similarity">
    <text evidence="2 14 15">Belongs to the TonB-dependent receptor family.</text>
</comment>
<evidence type="ECO:0000256" key="6">
    <source>
        <dbReference type="ARBA" id="ARBA00022692"/>
    </source>
</evidence>
<dbReference type="GO" id="GO:0015344">
    <property type="term" value="F:siderophore uptake transmembrane transporter activity"/>
    <property type="evidence" value="ECO:0007669"/>
    <property type="project" value="TreeGrafter"/>
</dbReference>